<evidence type="ECO:0000313" key="3">
    <source>
        <dbReference type="EMBL" id="QNI20357.1"/>
    </source>
</evidence>
<sequence>MQWFAGKVDSSEEPKQYVTFGERRNQVDLKLIKKDMEAIESAFLTGSQRLNEKRLQLLEKKLPKIISQMSSDKEATLKGFTLPSQKEYKKLITKLITTSFIQGDIRATSEMKYLKTKFSSFAETFPEVLGESDNYTGLSDQTQAYIDNYAMQITRITEATVVNAIVSVLNQAYNQGLSPEQIAPLVMEAAGSWMSPTHATTIARTEMSKMYNAARLARYRSPENKGFVVALQYDAILDGRTTKVCRHLDGRIIAIDRQDLINEYSPPNHFQCRSVWLPVTKFEQWEDNWSTSEEPQKGFAAPPADLSLSAIS</sequence>
<reference evidence="3 4" key="1">
    <citation type="submission" date="2020-06" db="EMBL/GenBank/DDBJ databases">
        <authorList>
            <person name="Connerton I.F."/>
        </authorList>
    </citation>
    <scope>NUCLEOTIDE SEQUENCE [LARGE SCALE GENOMIC DNA]</scope>
</reference>
<evidence type="ECO:0000259" key="2">
    <source>
        <dbReference type="Pfam" id="PF04233"/>
    </source>
</evidence>
<dbReference type="Pfam" id="PF04233">
    <property type="entry name" value="Phage_Mu_F"/>
    <property type="match status" value="1"/>
</dbReference>
<feature type="domain" description="Phage head morphogenesis" evidence="2">
    <location>
        <begin position="165"/>
        <end position="275"/>
    </location>
</feature>
<feature type="region of interest" description="Disordered" evidence="1">
    <location>
        <begin position="291"/>
        <end position="312"/>
    </location>
</feature>
<proteinExistence type="predicted"/>
<accession>A0A7G8AKB2</accession>
<dbReference type="Proteomes" id="UP000515915">
    <property type="component" value="Segment"/>
</dbReference>
<organism evidence="3 4">
    <name type="scientific">Bacillus phage 1_ICo-2020</name>
    <dbReference type="NCBI Taxonomy" id="2759272"/>
    <lineage>
        <taxon>Viruses</taxon>
        <taxon>Duplodnaviria</taxon>
        <taxon>Heunggongvirae</taxon>
        <taxon>Uroviricota</taxon>
        <taxon>Caudoviricetes</taxon>
        <taxon>Ehrlichviridae</taxon>
        <taxon>Suttonboningtonvirus</taxon>
        <taxon>Suttonboningtonvirus sv1ICo2020</taxon>
    </lineage>
</organism>
<evidence type="ECO:0000256" key="1">
    <source>
        <dbReference type="SAM" id="MobiDB-lite"/>
    </source>
</evidence>
<dbReference type="InterPro" id="IPR006528">
    <property type="entry name" value="Phage_head_morphogenesis_dom"/>
</dbReference>
<dbReference type="NCBIfam" id="TIGR01641">
    <property type="entry name" value="phageSPP1_gp7"/>
    <property type="match status" value="1"/>
</dbReference>
<keyword evidence="4" id="KW-1185">Reference proteome</keyword>
<name>A0A7G8AKB2_9CAUD</name>
<dbReference type="EMBL" id="MT700412">
    <property type="protein sequence ID" value="QNI20357.1"/>
    <property type="molecule type" value="Genomic_DNA"/>
</dbReference>
<protein>
    <recommendedName>
        <fullName evidence="2">Phage head morphogenesis domain-containing protein</fullName>
    </recommendedName>
</protein>
<evidence type="ECO:0000313" key="4">
    <source>
        <dbReference type="Proteomes" id="UP000515915"/>
    </source>
</evidence>